<sequence>MNFLEKRILQEGIVLSDTVLKVDAFLNHQIDPLLMKEIGAEFAERFKEDGVTKILTIESSGIAPAVFAGLALGVPVLFARKKKSLTLHEGLLTSKVFSFTKQEESEISISSKFLRRNERVLIIDDFLAHGEAASALCELAENAGAAVAGIGIVIEKSFQQGREKLEQEGYKIESIARIQSMNENGIQFVCGEKEAALHE</sequence>
<evidence type="ECO:0000256" key="4">
    <source>
        <dbReference type="ARBA" id="ARBA00022726"/>
    </source>
</evidence>
<evidence type="ECO:0000256" key="1">
    <source>
        <dbReference type="ARBA" id="ARBA00022490"/>
    </source>
</evidence>
<dbReference type="AlphaFoldDB" id="A0A235F442"/>
<dbReference type="InterPro" id="IPR000836">
    <property type="entry name" value="PRTase_dom"/>
</dbReference>
<dbReference type="InterPro" id="IPR029057">
    <property type="entry name" value="PRTase-like"/>
</dbReference>
<feature type="binding site" evidence="5">
    <location>
        <begin position="128"/>
        <end position="132"/>
    </location>
    <ligand>
        <name>5-phospho-alpha-D-ribose 1-diphosphate</name>
        <dbReference type="ChEBI" id="CHEBI:58017"/>
    </ligand>
</feature>
<protein>
    <recommendedName>
        <fullName evidence="5 6">Xanthine phosphoribosyltransferase</fullName>
        <shortName evidence="5">XPRTase</shortName>
        <ecNumber evidence="5 6">2.4.2.22</ecNumber>
    </recommendedName>
</protein>
<dbReference type="HAMAP" id="MF_01184">
    <property type="entry name" value="XPRTase"/>
    <property type="match status" value="1"/>
</dbReference>
<dbReference type="PANTHER" id="PTHR43864:SF1">
    <property type="entry name" value="XANTHINE PHOSPHORIBOSYLTRANSFERASE"/>
    <property type="match status" value="1"/>
</dbReference>
<comment type="pathway">
    <text evidence="5">Purine metabolism; XMP biosynthesis via salvage pathway; XMP from xanthine: step 1/1.</text>
</comment>
<dbReference type="EMBL" id="NOII01000074">
    <property type="protein sequence ID" value="OYD56012.1"/>
    <property type="molecule type" value="Genomic_DNA"/>
</dbReference>
<comment type="subcellular location">
    <subcellularLocation>
        <location evidence="5">Cytoplasm</location>
    </subcellularLocation>
</comment>
<dbReference type="InterPro" id="IPR050118">
    <property type="entry name" value="Pur/Pyrimidine_PRTase"/>
</dbReference>
<comment type="catalytic activity">
    <reaction evidence="5">
        <text>XMP + diphosphate = xanthine + 5-phospho-alpha-D-ribose 1-diphosphate</text>
        <dbReference type="Rhea" id="RHEA:10800"/>
        <dbReference type="ChEBI" id="CHEBI:17712"/>
        <dbReference type="ChEBI" id="CHEBI:33019"/>
        <dbReference type="ChEBI" id="CHEBI:57464"/>
        <dbReference type="ChEBI" id="CHEBI:58017"/>
        <dbReference type="EC" id="2.4.2.22"/>
    </reaction>
</comment>
<comment type="function">
    <text evidence="5">Converts the preformed base xanthine, a product of nucleic acid breakdown, to xanthosine 5'-monophosphate (XMP), so it can be reused for RNA or DNA synthesis.</text>
</comment>
<evidence type="ECO:0000313" key="8">
    <source>
        <dbReference type="EMBL" id="OYD56012.1"/>
    </source>
</evidence>
<dbReference type="InterPro" id="IPR010079">
    <property type="entry name" value="Xanthine_PRibTrfase"/>
</dbReference>
<dbReference type="GO" id="GO:0005737">
    <property type="term" value="C:cytoplasm"/>
    <property type="evidence" value="ECO:0007669"/>
    <property type="project" value="UniProtKB-SubCell"/>
</dbReference>
<organism evidence="8 9">
    <name type="scientific">Fictibacillus aquaticus</name>
    <dbReference type="NCBI Taxonomy" id="2021314"/>
    <lineage>
        <taxon>Bacteria</taxon>
        <taxon>Bacillati</taxon>
        <taxon>Bacillota</taxon>
        <taxon>Bacilli</taxon>
        <taxon>Bacillales</taxon>
        <taxon>Fictibacillaceae</taxon>
        <taxon>Fictibacillus</taxon>
    </lineage>
</organism>
<feature type="binding site" evidence="5">
    <location>
        <position position="27"/>
    </location>
    <ligand>
        <name>xanthine</name>
        <dbReference type="ChEBI" id="CHEBI:17712"/>
    </ligand>
</feature>
<evidence type="ECO:0000256" key="6">
    <source>
        <dbReference type="NCBIfam" id="TIGR01744"/>
    </source>
</evidence>
<evidence type="ECO:0000259" key="7">
    <source>
        <dbReference type="Pfam" id="PF00156"/>
    </source>
</evidence>
<comment type="subunit">
    <text evidence="5">Homodimer.</text>
</comment>
<dbReference type="RefSeq" id="WP_094254209.1">
    <property type="nucleotide sequence ID" value="NZ_JBHLXL010000001.1"/>
</dbReference>
<gene>
    <name evidence="5" type="primary">xpt</name>
    <name evidence="8" type="ORF">CGZ90_19775</name>
</gene>
<accession>A0A235F442</accession>
<dbReference type="Proteomes" id="UP000215059">
    <property type="component" value="Unassembled WGS sequence"/>
</dbReference>
<keyword evidence="3 5" id="KW-0808">Transferase</keyword>
<reference evidence="8 9" key="1">
    <citation type="submission" date="2017-07" db="EMBL/GenBank/DDBJ databases">
        <title>Fictibacillus sp. nov. GDSW-R2A3 Genome sequencing and assembly.</title>
        <authorList>
            <person name="Mayilraj S."/>
        </authorList>
    </citation>
    <scope>NUCLEOTIDE SEQUENCE [LARGE SCALE GENOMIC DNA]</scope>
    <source>
        <strain evidence="8 9">GDSW-R2A3</strain>
    </source>
</reference>
<keyword evidence="9" id="KW-1185">Reference proteome</keyword>
<dbReference type="PANTHER" id="PTHR43864">
    <property type="entry name" value="HYPOXANTHINE/GUANINE PHOSPHORIBOSYLTRANSFERASE"/>
    <property type="match status" value="1"/>
</dbReference>
<dbReference type="NCBIfam" id="NF006671">
    <property type="entry name" value="PRK09219.1"/>
    <property type="match status" value="1"/>
</dbReference>
<dbReference type="OrthoDB" id="9790678at2"/>
<dbReference type="EC" id="2.4.2.22" evidence="5 6"/>
<keyword evidence="1 5" id="KW-0963">Cytoplasm</keyword>
<dbReference type="SUPFAM" id="SSF53271">
    <property type="entry name" value="PRTase-like"/>
    <property type="match status" value="1"/>
</dbReference>
<dbReference type="GO" id="GO:0006166">
    <property type="term" value="P:purine ribonucleoside salvage"/>
    <property type="evidence" value="ECO:0007669"/>
    <property type="project" value="UniProtKB-KW"/>
</dbReference>
<dbReference type="UniPathway" id="UPA00602">
    <property type="reaction ID" value="UER00658"/>
</dbReference>
<proteinExistence type="inferred from homology"/>
<dbReference type="CDD" id="cd06223">
    <property type="entry name" value="PRTases_typeI"/>
    <property type="match status" value="1"/>
</dbReference>
<dbReference type="Pfam" id="PF00156">
    <property type="entry name" value="Pribosyltran"/>
    <property type="match status" value="1"/>
</dbReference>
<keyword evidence="2 5" id="KW-0328">Glycosyltransferase</keyword>
<dbReference type="GO" id="GO:0046110">
    <property type="term" value="P:xanthine metabolic process"/>
    <property type="evidence" value="ECO:0007669"/>
    <property type="project" value="UniProtKB-UniRule"/>
</dbReference>
<dbReference type="NCBIfam" id="TIGR01744">
    <property type="entry name" value="XPRTase"/>
    <property type="match status" value="1"/>
</dbReference>
<dbReference type="GO" id="GO:0032265">
    <property type="term" value="P:XMP salvage"/>
    <property type="evidence" value="ECO:0007669"/>
    <property type="project" value="UniProtKB-UniRule"/>
</dbReference>
<keyword evidence="4 5" id="KW-0660">Purine salvage</keyword>
<dbReference type="GO" id="GO:0000310">
    <property type="term" value="F:xanthine phosphoribosyltransferase activity"/>
    <property type="evidence" value="ECO:0007669"/>
    <property type="project" value="UniProtKB-UniRule"/>
</dbReference>
<comment type="similarity">
    <text evidence="5">Belongs to the purine/pyrimidine phosphoribosyltransferase family. Xpt subfamily.</text>
</comment>
<dbReference type="Gene3D" id="3.40.50.2020">
    <property type="match status" value="1"/>
</dbReference>
<evidence type="ECO:0000256" key="5">
    <source>
        <dbReference type="HAMAP-Rule" id="MF_01184"/>
    </source>
</evidence>
<feature type="binding site" evidence="5">
    <location>
        <position position="20"/>
    </location>
    <ligand>
        <name>xanthine</name>
        <dbReference type="ChEBI" id="CHEBI:17712"/>
    </ligand>
</feature>
<evidence type="ECO:0000256" key="3">
    <source>
        <dbReference type="ARBA" id="ARBA00022679"/>
    </source>
</evidence>
<comment type="caution">
    <text evidence="8">The sequence shown here is derived from an EMBL/GenBank/DDBJ whole genome shotgun (WGS) entry which is preliminary data.</text>
</comment>
<evidence type="ECO:0000256" key="2">
    <source>
        <dbReference type="ARBA" id="ARBA00022676"/>
    </source>
</evidence>
<feature type="binding site" evidence="5">
    <location>
        <position position="156"/>
    </location>
    <ligand>
        <name>xanthine</name>
        <dbReference type="ChEBI" id="CHEBI:17712"/>
    </ligand>
</feature>
<evidence type="ECO:0000313" key="9">
    <source>
        <dbReference type="Proteomes" id="UP000215059"/>
    </source>
</evidence>
<feature type="domain" description="Phosphoribosyltransferase" evidence="7">
    <location>
        <begin position="35"/>
        <end position="188"/>
    </location>
</feature>
<name>A0A235F442_9BACL</name>